<organism evidence="2 3">
    <name type="scientific">Paractinoplanes pyxinae</name>
    <dbReference type="NCBI Taxonomy" id="2997416"/>
    <lineage>
        <taxon>Bacteria</taxon>
        <taxon>Bacillati</taxon>
        <taxon>Actinomycetota</taxon>
        <taxon>Actinomycetes</taxon>
        <taxon>Micromonosporales</taxon>
        <taxon>Micromonosporaceae</taxon>
        <taxon>Paractinoplanes</taxon>
    </lineage>
</organism>
<keyword evidence="3" id="KW-1185">Reference proteome</keyword>
<sequence>MESRPSATTSQPGVFALSGSLDAGALSRVSAVLGAAQAYASARRQNEIVIDLEAARFIEARVIRLLLQAQQTALESGRRLRVVGATGTVRHALVAAGTGRLLTEREGGSVRERGSRAAMRLGGEDEDWRRASAERRRAEDDQARLRRRLQQQAVDGEVRATRRDLLTRLRHRLRTEPRALTGLDFLAVADRPAVVSGILTAATIAGGADACDLQLYDRGATMLRSAGRRGLPSGFRASADVIGREQLAERAVGRPVVVPDITRSPIFAGQPGLDLMRAAGLFALRCYFLRDDTGRLLGVLSMYYRRGATQPGEADLVARDAGQALAHLPEPD</sequence>
<evidence type="ECO:0000313" key="2">
    <source>
        <dbReference type="EMBL" id="MCY1139472.1"/>
    </source>
</evidence>
<comment type="caution">
    <text evidence="2">The sequence shown here is derived from an EMBL/GenBank/DDBJ whole genome shotgun (WGS) entry which is preliminary data.</text>
</comment>
<dbReference type="InterPro" id="IPR029016">
    <property type="entry name" value="GAF-like_dom_sf"/>
</dbReference>
<dbReference type="EMBL" id="JAPNTZ010000005">
    <property type="protein sequence ID" value="MCY1139472.1"/>
    <property type="molecule type" value="Genomic_DNA"/>
</dbReference>
<evidence type="ECO:0000259" key="1">
    <source>
        <dbReference type="PROSITE" id="PS50801"/>
    </source>
</evidence>
<proteinExistence type="predicted"/>
<dbReference type="CDD" id="cd07043">
    <property type="entry name" value="STAS_anti-anti-sigma_factors"/>
    <property type="match status" value="1"/>
</dbReference>
<dbReference type="SUPFAM" id="SSF52091">
    <property type="entry name" value="SpoIIaa-like"/>
    <property type="match status" value="1"/>
</dbReference>
<dbReference type="Pfam" id="PF13466">
    <property type="entry name" value="STAS_2"/>
    <property type="match status" value="1"/>
</dbReference>
<dbReference type="Proteomes" id="UP001151002">
    <property type="component" value="Unassembled WGS sequence"/>
</dbReference>
<dbReference type="InterPro" id="IPR036513">
    <property type="entry name" value="STAS_dom_sf"/>
</dbReference>
<dbReference type="RefSeq" id="WP_267563593.1">
    <property type="nucleotide sequence ID" value="NZ_JAPNTZ010000005.1"/>
</dbReference>
<gene>
    <name evidence="2" type="ORF">OWR29_15850</name>
</gene>
<dbReference type="SUPFAM" id="SSF55781">
    <property type="entry name" value="GAF domain-like"/>
    <property type="match status" value="1"/>
</dbReference>
<dbReference type="InterPro" id="IPR058548">
    <property type="entry name" value="MlaB-like_STAS"/>
</dbReference>
<dbReference type="Gene3D" id="3.30.450.40">
    <property type="match status" value="1"/>
</dbReference>
<reference evidence="2" key="1">
    <citation type="submission" date="2022-11" db="EMBL/GenBank/DDBJ databases">
        <authorList>
            <person name="Somphong A."/>
            <person name="Phongsopitanun W."/>
        </authorList>
    </citation>
    <scope>NUCLEOTIDE SEQUENCE</scope>
    <source>
        <strain evidence="2">Pm04-4</strain>
    </source>
</reference>
<accession>A0ABT4AYZ4</accession>
<evidence type="ECO:0000313" key="3">
    <source>
        <dbReference type="Proteomes" id="UP001151002"/>
    </source>
</evidence>
<protein>
    <submittedName>
        <fullName evidence="2">STAS domain-containing protein</fullName>
    </submittedName>
</protein>
<feature type="domain" description="STAS" evidence="1">
    <location>
        <begin position="14"/>
        <end position="97"/>
    </location>
</feature>
<name>A0ABT4AYZ4_9ACTN</name>
<dbReference type="PROSITE" id="PS50801">
    <property type="entry name" value="STAS"/>
    <property type="match status" value="1"/>
</dbReference>
<dbReference type="Gene3D" id="3.30.750.24">
    <property type="entry name" value="STAS domain"/>
    <property type="match status" value="1"/>
</dbReference>
<dbReference type="InterPro" id="IPR002645">
    <property type="entry name" value="STAS_dom"/>
</dbReference>